<name>A0AAC9NHS8_9BURK</name>
<dbReference type="Pfam" id="PF01656">
    <property type="entry name" value="CbiA"/>
    <property type="match status" value="1"/>
</dbReference>
<dbReference type="InterPro" id="IPR002586">
    <property type="entry name" value="CobQ/CobB/MinD/ParA_Nub-bd_dom"/>
</dbReference>
<dbReference type="AlphaFoldDB" id="A0AAC9NHS8"/>
<gene>
    <name evidence="2" type="ORF">AOC25_02155</name>
</gene>
<evidence type="ECO:0000259" key="1">
    <source>
        <dbReference type="Pfam" id="PF01656"/>
    </source>
</evidence>
<dbReference type="PANTHER" id="PTHR13696">
    <property type="entry name" value="P-LOOP CONTAINING NUCLEOSIDE TRIPHOSPHATE HYDROLASE"/>
    <property type="match status" value="1"/>
</dbReference>
<dbReference type="CDD" id="cd02042">
    <property type="entry name" value="ParAB_family"/>
    <property type="match status" value="1"/>
</dbReference>
<dbReference type="Gene3D" id="3.40.50.300">
    <property type="entry name" value="P-loop containing nucleotide triphosphate hydrolases"/>
    <property type="match status" value="1"/>
</dbReference>
<sequence length="124" mass="13808">MDAIKVLVTNQKGGVGKSTIAANLAAYLAIQNNVQVKLIDFDRQSSSSKWISRAPDIGLNVHHVNLAFEDTGSLVLAQAKRCLNKYSVGCDISILDKYRIEQKRNKVENTKTFSSWIPNFLVKK</sequence>
<dbReference type="SUPFAM" id="SSF52540">
    <property type="entry name" value="P-loop containing nucleoside triphosphate hydrolases"/>
    <property type="match status" value="1"/>
</dbReference>
<organism evidence="2 3">
    <name type="scientific">Polynucleobacter asymbioticus</name>
    <dbReference type="NCBI Taxonomy" id="576611"/>
    <lineage>
        <taxon>Bacteria</taxon>
        <taxon>Pseudomonadati</taxon>
        <taxon>Pseudomonadota</taxon>
        <taxon>Betaproteobacteria</taxon>
        <taxon>Burkholderiales</taxon>
        <taxon>Burkholderiaceae</taxon>
        <taxon>Polynucleobacter</taxon>
    </lineage>
</organism>
<dbReference type="InterPro" id="IPR027417">
    <property type="entry name" value="P-loop_NTPase"/>
</dbReference>
<dbReference type="PANTHER" id="PTHR13696:SF96">
    <property type="entry name" value="COBQ_COBB_MIND_PARA NUCLEOTIDE BINDING DOMAIN-CONTAINING PROTEIN"/>
    <property type="match status" value="1"/>
</dbReference>
<proteinExistence type="predicted"/>
<evidence type="ECO:0000313" key="2">
    <source>
        <dbReference type="EMBL" id="APC00508.1"/>
    </source>
</evidence>
<accession>A0AAC9NHS8</accession>
<dbReference type="RefSeq" id="WP_071538737.1">
    <property type="nucleotide sequence ID" value="NZ_CP015016.1"/>
</dbReference>
<dbReference type="InterPro" id="IPR050678">
    <property type="entry name" value="DNA_Partitioning_ATPase"/>
</dbReference>
<evidence type="ECO:0000313" key="3">
    <source>
        <dbReference type="Proteomes" id="UP000182060"/>
    </source>
</evidence>
<protein>
    <recommendedName>
        <fullName evidence="1">CobQ/CobB/MinD/ParA nucleotide binding domain-containing protein</fullName>
    </recommendedName>
</protein>
<feature type="domain" description="CobQ/CobB/MinD/ParA nucleotide binding" evidence="1">
    <location>
        <begin position="7"/>
        <end position="52"/>
    </location>
</feature>
<dbReference type="Proteomes" id="UP000182060">
    <property type="component" value="Chromosome"/>
</dbReference>
<dbReference type="EMBL" id="CP015017">
    <property type="protein sequence ID" value="APC00508.1"/>
    <property type="molecule type" value="Genomic_DNA"/>
</dbReference>
<reference evidence="2" key="1">
    <citation type="journal article" date="2017" name="Appl. Environ. Microbiol.">
        <title>Microdiversification of a pelagic Polynucleobacter species is mainly driven by acquisition of genomic islands from a partially interspecific gene pool.</title>
        <authorList>
            <person name="Hoetzinger M."/>
            <person name="Hahn M.W."/>
            <person name="Jezberova J."/>
            <person name="Schmidt J."/>
            <person name="Koll U."/>
        </authorList>
    </citation>
    <scope>NUCLEOTIDE SEQUENCE</scope>
    <source>
        <strain evidence="2">MWH-RechtKol4</strain>
    </source>
</reference>